<sequence>MVTSDKTLKKHLPRIKNTFRFPYSNGPLEGPIKKIKLIKRIAYGYRNFQNYKYRILLSFKDKQISNENQLAFVA</sequence>
<dbReference type="Pfam" id="PF01610">
    <property type="entry name" value="DDE_Tnp_ISL3"/>
    <property type="match status" value="1"/>
</dbReference>
<gene>
    <name evidence="2" type="ORF">HED35_10640</name>
</gene>
<evidence type="ECO:0000259" key="1">
    <source>
        <dbReference type="Pfam" id="PF01610"/>
    </source>
</evidence>
<dbReference type="RefSeq" id="WP_167807734.1">
    <property type="nucleotide sequence ID" value="NZ_JAAVMB010000012.1"/>
</dbReference>
<dbReference type="Proteomes" id="UP000521358">
    <property type="component" value="Unassembled WGS sequence"/>
</dbReference>
<organism evidence="2 3">
    <name type="scientific">Vagococcus fluvialis</name>
    <dbReference type="NCBI Taxonomy" id="2738"/>
    <lineage>
        <taxon>Bacteria</taxon>
        <taxon>Bacillati</taxon>
        <taxon>Bacillota</taxon>
        <taxon>Bacilli</taxon>
        <taxon>Lactobacillales</taxon>
        <taxon>Enterococcaceae</taxon>
        <taxon>Vagococcus</taxon>
    </lineage>
</organism>
<feature type="domain" description="Transposase IS204/IS1001/IS1096/IS1165 DDE" evidence="1">
    <location>
        <begin position="5"/>
        <end position="55"/>
    </location>
</feature>
<proteinExistence type="predicted"/>
<comment type="caution">
    <text evidence="2">The sequence shown here is derived from an EMBL/GenBank/DDBJ whole genome shotgun (WGS) entry which is preliminary data.</text>
</comment>
<dbReference type="InterPro" id="IPR002560">
    <property type="entry name" value="Transposase_DDE"/>
</dbReference>
<evidence type="ECO:0000313" key="3">
    <source>
        <dbReference type="Proteomes" id="UP000521358"/>
    </source>
</evidence>
<dbReference type="InterPro" id="IPR047951">
    <property type="entry name" value="Transpos_ISL3"/>
</dbReference>
<dbReference type="AlphaFoldDB" id="A0A7X6I3H3"/>
<protein>
    <submittedName>
        <fullName evidence="2">Transposase</fullName>
    </submittedName>
</protein>
<dbReference type="PANTHER" id="PTHR33498">
    <property type="entry name" value="TRANSPOSASE FOR INSERTION SEQUENCE ELEMENT IS1557"/>
    <property type="match status" value="1"/>
</dbReference>
<evidence type="ECO:0000313" key="2">
    <source>
        <dbReference type="EMBL" id="NKC68546.1"/>
    </source>
</evidence>
<name>A0A7X6I3H3_9ENTE</name>
<reference evidence="2 3" key="1">
    <citation type="submission" date="2020-03" db="EMBL/GenBank/DDBJ databases">
        <title>Bacterial samples isolated from urine from healthy bovine heifers (Gyr breed).</title>
        <authorList>
            <person name="Giannattasio-Ferraz S."/>
            <person name="Maskeri L."/>
            <person name="Penido A."/>
            <person name="Barbosa-Stancioli E.F."/>
            <person name="Putonti C."/>
        </authorList>
    </citation>
    <scope>NUCLEOTIDE SEQUENCE [LARGE SCALE GENOMIC DNA]</scope>
    <source>
        <strain evidence="2 3">UFMG-H7</strain>
    </source>
</reference>
<accession>A0A7X6I3H3</accession>
<dbReference type="PANTHER" id="PTHR33498:SF1">
    <property type="entry name" value="TRANSPOSASE FOR INSERTION SEQUENCE ELEMENT IS1557"/>
    <property type="match status" value="1"/>
</dbReference>
<dbReference type="EMBL" id="JAAVMB010000012">
    <property type="protein sequence ID" value="NKC68546.1"/>
    <property type="molecule type" value="Genomic_DNA"/>
</dbReference>